<comment type="caution">
    <text evidence="1">The sequence shown here is derived from an EMBL/GenBank/DDBJ whole genome shotgun (WGS) entry which is preliminary data.</text>
</comment>
<dbReference type="InterPro" id="IPR012341">
    <property type="entry name" value="6hp_glycosidase-like_sf"/>
</dbReference>
<dbReference type="SMART" id="SM01149">
    <property type="entry name" value="DUF1237"/>
    <property type="match status" value="1"/>
</dbReference>
<dbReference type="Proteomes" id="UP000465601">
    <property type="component" value="Unassembled WGS sequence"/>
</dbReference>
<reference evidence="1 2" key="1">
    <citation type="submission" date="2019-10" db="EMBL/GenBank/DDBJ databases">
        <title>Alkaliphilus serpentinus sp. nov. and Alkaliphilus pronyensis sp. nov., two novel anaerobic alkaliphilic species isolated from the serpentinized-hosted hydrothermal field of the Prony Bay (New Caledonia).</title>
        <authorList>
            <person name="Postec A."/>
        </authorList>
    </citation>
    <scope>NUCLEOTIDE SEQUENCE [LARGE SCALE GENOMIC DNA]</scope>
    <source>
        <strain evidence="1 2">LacT</strain>
    </source>
</reference>
<dbReference type="EMBL" id="WBZB01000054">
    <property type="protein sequence ID" value="KAB3526260.1"/>
    <property type="molecule type" value="Genomic_DNA"/>
</dbReference>
<keyword evidence="2" id="KW-1185">Reference proteome</keyword>
<name>A0A833HLP7_9FIRM</name>
<dbReference type="PANTHER" id="PTHR31047:SF0">
    <property type="entry name" value="MEIOTICALLY UP-REGULATED GENE 157 PROTEIN"/>
    <property type="match status" value="1"/>
</dbReference>
<dbReference type="Pfam" id="PF06824">
    <property type="entry name" value="Glyco_hydro_125"/>
    <property type="match status" value="1"/>
</dbReference>
<proteinExistence type="predicted"/>
<sequence length="578" mass="66757">MTLLYMRYKGMISLRGREDSPLLRPFVKQDNMKYDIKDIKWNRQYHWVPSFKGIAGDIKINATILAPINERGFVYSFAVENPTDKEVSIELGLEGTWSRAIHEINESKEIEAKRIFYKSNWNKGSYCFDLKDAFTILSFAPMPEEGMTSVANYNNKEIDYYFSKEVNIAPGEEKRVNYYFGIGYEEVAAITSAKEMYRRGFEYEFKATYEWLKKRMKRAEDENIERILNENLFFNFFFATGKTLDTEDLVLVTSRSPRYYVSAAYWDRDSLLWSFPSILIADSQYAKKMLNYVFKTQIKNIGIHSRYIDGTVLEPGFELDELCAPVIALYNYVVHTGDYDIINIPEYKKGIESILEILDEHRHESIELYDTFLQPTDDMIVYPYLTYNNILVWRILKNLGEINEKLGNLDKKEELFKRADKVKTAINENCIVEHKGKKIFAWSVDLQGNFNIYDEPPGSLLLSAYMGFCSYEDEVYVDTVKNIKDPSYAYSFANCNIAEIGCEHAPHPWILSLCNSLLCGEKEHAREILMKTNMDNGIACESVNEHTGQCETGAAFATCAGFLAYALYEGFGLNSGKK</sequence>
<dbReference type="AlphaFoldDB" id="A0A833HLP7"/>
<dbReference type="InterPro" id="IPR008313">
    <property type="entry name" value="GH125"/>
</dbReference>
<accession>A0A833HLP7</accession>
<dbReference type="OrthoDB" id="181472at2"/>
<protein>
    <submittedName>
        <fullName evidence="1">Metal-independent alpha-mannosidase</fullName>
    </submittedName>
</protein>
<dbReference type="Gene3D" id="1.50.10.10">
    <property type="match status" value="1"/>
</dbReference>
<evidence type="ECO:0000313" key="2">
    <source>
        <dbReference type="Proteomes" id="UP000465601"/>
    </source>
</evidence>
<evidence type="ECO:0000313" key="1">
    <source>
        <dbReference type="EMBL" id="KAB3526260.1"/>
    </source>
</evidence>
<gene>
    <name evidence="1" type="ORF">F8153_14060</name>
</gene>
<dbReference type="SUPFAM" id="SSF48208">
    <property type="entry name" value="Six-hairpin glycosidases"/>
    <property type="match status" value="1"/>
</dbReference>
<organism evidence="1 2">
    <name type="scientific">Alkaliphilus serpentinus</name>
    <dbReference type="NCBI Taxonomy" id="1482731"/>
    <lineage>
        <taxon>Bacteria</taxon>
        <taxon>Bacillati</taxon>
        <taxon>Bacillota</taxon>
        <taxon>Clostridia</taxon>
        <taxon>Peptostreptococcales</taxon>
        <taxon>Natronincolaceae</taxon>
        <taxon>Alkaliphilus</taxon>
    </lineage>
</organism>
<dbReference type="InterPro" id="IPR008928">
    <property type="entry name" value="6-hairpin_glycosidase_sf"/>
</dbReference>
<dbReference type="GO" id="GO:0005975">
    <property type="term" value="P:carbohydrate metabolic process"/>
    <property type="evidence" value="ECO:0007669"/>
    <property type="project" value="InterPro"/>
</dbReference>
<dbReference type="PANTHER" id="PTHR31047">
    <property type="entry name" value="MEIOTICALLY UP-REGULATED GENE 157 PROTEIN"/>
    <property type="match status" value="1"/>
</dbReference>